<dbReference type="GO" id="GO:0071973">
    <property type="term" value="P:bacterial-type flagellum-dependent cell motility"/>
    <property type="evidence" value="ECO:0007669"/>
    <property type="project" value="InterPro"/>
</dbReference>
<dbReference type="RefSeq" id="WP_004495846.1">
    <property type="nucleotide sequence ID" value="NZ_AFLV02000023.1"/>
</dbReference>
<gene>
    <name evidence="4" type="ORF">LEP1GSC036_0400</name>
</gene>
<dbReference type="GO" id="GO:0055040">
    <property type="term" value="C:periplasmic flagellum"/>
    <property type="evidence" value="ECO:0007669"/>
    <property type="project" value="UniProtKB-SubCell"/>
</dbReference>
<evidence type="ECO:0000313" key="5">
    <source>
        <dbReference type="Proteomes" id="UP000001338"/>
    </source>
</evidence>
<sequence length="318" mass="35008">MRRFMNSFKITTAITIILGGAILLGLVNAQNIIKSKRGIDTATGIDVSGMELRSITVESWDNPAASAAYGWEVFTDKDTQQAQGAGAQPQAYQPAAQNAQSLREVKLIAGKPGDIKNVDAGTAKVLGVKFQFTYPGDNSVTIRPPRVPEYEVLRTKSYLDSNNQRKVSKIYGVEFPGVSKAISVWVCGRGNEYNLEGWIEDWKGDTHILQFGSLDFIGWRPLTVGIPQGVPQDVNSYPQVKTIVFKQFKIRSRPDTSGETVYLFFDELRVLSDVFEVHFDGASIDFDDEDCKSKHKLDKMLKTKVGKECGNGGGAASK</sequence>
<comment type="caution">
    <text evidence="4">The sequence shown here is derived from an EMBL/GenBank/DDBJ whole genome shotgun (WGS) entry which is preliminary data.</text>
</comment>
<keyword evidence="4" id="KW-0282">Flagellum</keyword>
<name>A0A828Z442_9LEPT</name>
<dbReference type="Proteomes" id="UP000001338">
    <property type="component" value="Unassembled WGS sequence"/>
</dbReference>
<comment type="subcellular location">
    <subcellularLocation>
        <location evidence="1">Periplasmic flagellum</location>
    </subcellularLocation>
</comment>
<dbReference type="AlphaFoldDB" id="A0A828Z442"/>
<evidence type="ECO:0000256" key="2">
    <source>
        <dbReference type="ARBA" id="ARBA00022764"/>
    </source>
</evidence>
<protein>
    <submittedName>
        <fullName evidence="4">Flagellar filament outer layer protein Flaa</fullName>
    </submittedName>
</protein>
<proteinExistence type="predicted"/>
<evidence type="ECO:0000256" key="1">
    <source>
        <dbReference type="ARBA" id="ARBA00004631"/>
    </source>
</evidence>
<evidence type="ECO:0000313" key="4">
    <source>
        <dbReference type="EMBL" id="EKR65161.1"/>
    </source>
</evidence>
<dbReference type="InterPro" id="IPR006714">
    <property type="entry name" value="FlaA"/>
</dbReference>
<keyword evidence="2" id="KW-0574">Periplasm</keyword>
<dbReference type="NCBIfam" id="NF047845">
    <property type="entry name" value="FlagFilOutFlaA1Lepto"/>
    <property type="match status" value="1"/>
</dbReference>
<dbReference type="GeneID" id="61111431"/>
<accession>A0A828Z442</accession>
<dbReference type="EMBL" id="AFLV02000023">
    <property type="protein sequence ID" value="EKR65161.1"/>
    <property type="molecule type" value="Genomic_DNA"/>
</dbReference>
<keyword evidence="4" id="KW-0969">Cilium</keyword>
<keyword evidence="4" id="KW-0966">Cell projection</keyword>
<organism evidence="4 5">
    <name type="scientific">Leptospira weilii str. 2006001853</name>
    <dbReference type="NCBI Taxonomy" id="1001589"/>
    <lineage>
        <taxon>Bacteria</taxon>
        <taxon>Pseudomonadati</taxon>
        <taxon>Spirochaetota</taxon>
        <taxon>Spirochaetia</taxon>
        <taxon>Leptospirales</taxon>
        <taxon>Leptospiraceae</taxon>
        <taxon>Leptospira</taxon>
    </lineage>
</organism>
<dbReference type="Pfam" id="PF04620">
    <property type="entry name" value="FlaA"/>
    <property type="match status" value="1"/>
</dbReference>
<dbReference type="GO" id="GO:0030288">
    <property type="term" value="C:outer membrane-bounded periplasmic space"/>
    <property type="evidence" value="ECO:0007669"/>
    <property type="project" value="InterPro"/>
</dbReference>
<evidence type="ECO:0000256" key="3">
    <source>
        <dbReference type="ARBA" id="ARBA00023143"/>
    </source>
</evidence>
<reference evidence="4 5" key="1">
    <citation type="submission" date="2012-10" db="EMBL/GenBank/DDBJ databases">
        <authorList>
            <person name="Harkins D.M."/>
            <person name="Durkin A.S."/>
            <person name="Brinkac L.M."/>
            <person name="Haft D.H."/>
            <person name="Selengut J.D."/>
            <person name="Sanka R."/>
            <person name="DePew J."/>
            <person name="Purushe J."/>
            <person name="Whelen A.C."/>
            <person name="Vinetz J.M."/>
            <person name="Sutton G.G."/>
            <person name="Nierman W.C."/>
            <person name="Fouts D.E."/>
        </authorList>
    </citation>
    <scope>NUCLEOTIDE SEQUENCE [LARGE SCALE GENOMIC DNA]</scope>
    <source>
        <strain evidence="4 5">2006001853</strain>
    </source>
</reference>
<keyword evidence="3" id="KW-0975">Bacterial flagellum</keyword>